<dbReference type="Pfam" id="PF12937">
    <property type="entry name" value="F-box-like"/>
    <property type="match status" value="1"/>
</dbReference>
<evidence type="ECO:0000256" key="1">
    <source>
        <dbReference type="SAM" id="MobiDB-lite"/>
    </source>
</evidence>
<dbReference type="CDD" id="cd01763">
    <property type="entry name" value="Ubl_SUMO_like"/>
    <property type="match status" value="1"/>
</dbReference>
<keyword evidence="5" id="KW-1185">Reference proteome</keyword>
<evidence type="ECO:0000313" key="4">
    <source>
        <dbReference type="EMBL" id="KAJ8455056.1"/>
    </source>
</evidence>
<evidence type="ECO:0000313" key="5">
    <source>
        <dbReference type="Proteomes" id="UP001215151"/>
    </source>
</evidence>
<organism evidence="4 5">
    <name type="scientific">Trametes cubensis</name>
    <dbReference type="NCBI Taxonomy" id="1111947"/>
    <lineage>
        <taxon>Eukaryota</taxon>
        <taxon>Fungi</taxon>
        <taxon>Dikarya</taxon>
        <taxon>Basidiomycota</taxon>
        <taxon>Agaricomycotina</taxon>
        <taxon>Agaricomycetes</taxon>
        <taxon>Polyporales</taxon>
        <taxon>Polyporaceae</taxon>
        <taxon>Trametes</taxon>
    </lineage>
</organism>
<dbReference type="InterPro" id="IPR022617">
    <property type="entry name" value="Rad60/SUMO-like_dom"/>
</dbReference>
<sequence>MAAEEQQEDVKPKINLIVDFEGQTCTVKVKPGMPFKKLFEAAEKRFGKEPGTFKFTFGGQRLRPEECPAEHNMEDGDVIDAHLQQLGGDNTDPMSQTCHIQARRWPPRILLQVDLGQKRTAIAILPDDVLLEIFAAVRNLYIAGGENDRRTWLGLRRVCWRWHVVTNEPVLWSNFKASRSEAWFRFMLQQSAAIRRKDITFDHYHTLPYQLPLLQPHINSLRSLNFGRGLPEALHVNSLHPVELLRAFLANTFPALEEISILIGSRATGHGNRLPFPPQRFPRLQHLRLSGLRIPLEVYGVRSLHLLNPIGHGYPLKYQILDILKSSPMLKELHLDSKPFDHIWRGQASAQHTVELPLLQALSFGPFADDPRRCRQTRLPSTPTIPPPPSSSSSSIKRLSTSATVYAPRGDLGETIDISSLINCEEFCSPICCCAVKVPQATTHIPTLGSLKSPVASMRRKHKSRRPQPPVPVVLPSKSDNAVPRRTTIADLPDDLLLDVFEIVRDFYIFGFREEIRKWLGLRRVCRRWYVTMEQPTLWRVFKAGRSPAQLSFSLSRSASTGRKDIIFTHADALPAQLPLLQPHLASLYRLAFNFNFMYSFSNSFVWMGHLRDFLANTFPTVVEVAILFPPGLGQWNPIPAPRLSFPNHLFPCLRHLRLSAVELPVRSPGLHSLHLENPLANGDNAGTLGEHILDMLRDSPELRTLYLDIYAPDNFVSDNEYRVKLPQLQALCQLSVGRLYCGSRDLTRTALQDFLTAEWRIIQDLKEGTATIDLIPCGPRDISSAHILRAWNARASLTLRFYPPFGDAVHSLSDILPHSFSITALIVFCEIRGPRWGDYSWMTIFSALMQLEVVKLNDTDGVNPRDFTWEWQAEMWMGLDSATRRSVPPNAVCCPRLRYVQTLGTFAPEAGHFGSATYPAMEKALKARAGRGAKLEELLFHNVRRMPDDTPEALKSQWFSEGRRERFMTVVQPEMVERASYQARIVEGVQK</sequence>
<dbReference type="SUPFAM" id="SSF81383">
    <property type="entry name" value="F-box domain"/>
    <property type="match status" value="2"/>
</dbReference>
<dbReference type="GO" id="GO:0005737">
    <property type="term" value="C:cytoplasm"/>
    <property type="evidence" value="ECO:0007669"/>
    <property type="project" value="TreeGrafter"/>
</dbReference>
<dbReference type="Gene3D" id="1.20.1280.50">
    <property type="match status" value="2"/>
</dbReference>
<dbReference type="SMART" id="SM00213">
    <property type="entry name" value="UBQ"/>
    <property type="match status" value="1"/>
</dbReference>
<dbReference type="PANTHER" id="PTHR12874:SF9">
    <property type="entry name" value="F-BOX ONLY PROTEIN 48"/>
    <property type="match status" value="1"/>
</dbReference>
<feature type="region of interest" description="Disordered" evidence="1">
    <location>
        <begin position="453"/>
        <end position="478"/>
    </location>
</feature>
<feature type="domain" description="Ubiquitin-like" evidence="2">
    <location>
        <begin position="14"/>
        <end position="88"/>
    </location>
</feature>
<evidence type="ECO:0008006" key="6">
    <source>
        <dbReference type="Google" id="ProtNLM"/>
    </source>
</evidence>
<dbReference type="Gene3D" id="3.10.20.90">
    <property type="entry name" value="Phosphatidylinositol 3-kinase Catalytic Subunit, Chain A, domain 1"/>
    <property type="match status" value="1"/>
</dbReference>
<protein>
    <recommendedName>
        <fullName evidence="6">Ubiquitin-like domain-containing protein</fullName>
    </recommendedName>
</protein>
<dbReference type="PROSITE" id="PS50053">
    <property type="entry name" value="UBIQUITIN_2"/>
    <property type="match status" value="1"/>
</dbReference>
<dbReference type="InterPro" id="IPR000626">
    <property type="entry name" value="Ubiquitin-like_dom"/>
</dbReference>
<dbReference type="SUPFAM" id="SSF54236">
    <property type="entry name" value="Ubiquitin-like"/>
    <property type="match status" value="1"/>
</dbReference>
<dbReference type="Pfam" id="PF11976">
    <property type="entry name" value="Rad60-SLD"/>
    <property type="match status" value="1"/>
</dbReference>
<accession>A0AAD7TGS4</accession>
<dbReference type="SUPFAM" id="SSF52047">
    <property type="entry name" value="RNI-like"/>
    <property type="match status" value="1"/>
</dbReference>
<dbReference type="GO" id="GO:0031146">
    <property type="term" value="P:SCF-dependent proteasomal ubiquitin-dependent protein catabolic process"/>
    <property type="evidence" value="ECO:0007669"/>
    <property type="project" value="TreeGrafter"/>
</dbReference>
<dbReference type="InterPro" id="IPR001810">
    <property type="entry name" value="F-box_dom"/>
</dbReference>
<dbReference type="InterPro" id="IPR029071">
    <property type="entry name" value="Ubiquitin-like_domsf"/>
</dbReference>
<dbReference type="AlphaFoldDB" id="A0AAD7TGS4"/>
<dbReference type="EMBL" id="JAPEVG010000832">
    <property type="protein sequence ID" value="KAJ8455056.1"/>
    <property type="molecule type" value="Genomic_DNA"/>
</dbReference>
<proteinExistence type="predicted"/>
<comment type="caution">
    <text evidence="4">The sequence shown here is derived from an EMBL/GenBank/DDBJ whole genome shotgun (WGS) entry which is preliminary data.</text>
</comment>
<reference evidence="4" key="1">
    <citation type="submission" date="2022-11" db="EMBL/GenBank/DDBJ databases">
        <title>Genome Sequence of Cubamyces cubensis.</title>
        <authorList>
            <person name="Buettner E."/>
        </authorList>
    </citation>
    <scope>NUCLEOTIDE SEQUENCE</scope>
    <source>
        <strain evidence="4">MPL-01</strain>
    </source>
</reference>
<name>A0AAD7TGS4_9APHY</name>
<evidence type="ECO:0000259" key="2">
    <source>
        <dbReference type="PROSITE" id="PS50053"/>
    </source>
</evidence>
<dbReference type="PROSITE" id="PS50181">
    <property type="entry name" value="FBOX"/>
    <property type="match status" value="1"/>
</dbReference>
<feature type="region of interest" description="Disordered" evidence="1">
    <location>
        <begin position="367"/>
        <end position="399"/>
    </location>
</feature>
<dbReference type="PANTHER" id="PTHR12874">
    <property type="entry name" value="F-BOX ONLY PROTEIN 48-RELATED"/>
    <property type="match status" value="1"/>
</dbReference>
<dbReference type="GO" id="GO:0019005">
    <property type="term" value="C:SCF ubiquitin ligase complex"/>
    <property type="evidence" value="ECO:0007669"/>
    <property type="project" value="TreeGrafter"/>
</dbReference>
<evidence type="ECO:0000259" key="3">
    <source>
        <dbReference type="PROSITE" id="PS50181"/>
    </source>
</evidence>
<dbReference type="InterPro" id="IPR036047">
    <property type="entry name" value="F-box-like_dom_sf"/>
</dbReference>
<feature type="domain" description="F-box" evidence="3">
    <location>
        <begin position="486"/>
        <end position="542"/>
    </location>
</feature>
<gene>
    <name evidence="4" type="ORF">ONZ51_g12667</name>
</gene>
<dbReference type="Proteomes" id="UP001215151">
    <property type="component" value="Unassembled WGS sequence"/>
</dbReference>